<dbReference type="InterPro" id="IPR000719">
    <property type="entry name" value="Prot_kinase_dom"/>
</dbReference>
<dbReference type="InParanoid" id="A0A409W9Y8"/>
<keyword evidence="4" id="KW-1185">Reference proteome</keyword>
<feature type="compositionally biased region" description="Low complexity" evidence="1">
    <location>
        <begin position="658"/>
        <end position="685"/>
    </location>
</feature>
<gene>
    <name evidence="3" type="ORF">CVT26_015289</name>
</gene>
<dbReference type="InterPro" id="IPR008266">
    <property type="entry name" value="Tyr_kinase_AS"/>
</dbReference>
<feature type="region of interest" description="Disordered" evidence="1">
    <location>
        <begin position="644"/>
        <end position="704"/>
    </location>
</feature>
<dbReference type="SUPFAM" id="SSF56112">
    <property type="entry name" value="Protein kinase-like (PK-like)"/>
    <property type="match status" value="1"/>
</dbReference>
<dbReference type="PANTHER" id="PTHR38248:SF2">
    <property type="entry name" value="FUNK1 11"/>
    <property type="match status" value="1"/>
</dbReference>
<dbReference type="GO" id="GO:0005524">
    <property type="term" value="F:ATP binding"/>
    <property type="evidence" value="ECO:0007669"/>
    <property type="project" value="InterPro"/>
</dbReference>
<evidence type="ECO:0000313" key="4">
    <source>
        <dbReference type="Proteomes" id="UP000284706"/>
    </source>
</evidence>
<protein>
    <recommendedName>
        <fullName evidence="2">Protein kinase domain-containing protein</fullName>
    </recommendedName>
</protein>
<dbReference type="PROSITE" id="PS00109">
    <property type="entry name" value="PROTEIN_KINASE_TYR"/>
    <property type="match status" value="1"/>
</dbReference>
<organism evidence="3 4">
    <name type="scientific">Gymnopilus dilepis</name>
    <dbReference type="NCBI Taxonomy" id="231916"/>
    <lineage>
        <taxon>Eukaryota</taxon>
        <taxon>Fungi</taxon>
        <taxon>Dikarya</taxon>
        <taxon>Basidiomycota</taxon>
        <taxon>Agaricomycotina</taxon>
        <taxon>Agaricomycetes</taxon>
        <taxon>Agaricomycetidae</taxon>
        <taxon>Agaricales</taxon>
        <taxon>Agaricineae</taxon>
        <taxon>Hymenogastraceae</taxon>
        <taxon>Gymnopilus</taxon>
    </lineage>
</organism>
<comment type="caution">
    <text evidence="3">The sequence shown here is derived from an EMBL/GenBank/DDBJ whole genome shotgun (WGS) entry which is preliminary data.</text>
</comment>
<evidence type="ECO:0000256" key="1">
    <source>
        <dbReference type="SAM" id="MobiDB-lite"/>
    </source>
</evidence>
<dbReference type="GO" id="GO:0004672">
    <property type="term" value="F:protein kinase activity"/>
    <property type="evidence" value="ECO:0007669"/>
    <property type="project" value="InterPro"/>
</dbReference>
<dbReference type="PANTHER" id="PTHR38248">
    <property type="entry name" value="FUNK1 6"/>
    <property type="match status" value="1"/>
</dbReference>
<dbReference type="PROSITE" id="PS50011">
    <property type="entry name" value="PROTEIN_KINASE_DOM"/>
    <property type="match status" value="1"/>
</dbReference>
<reference evidence="3 4" key="1">
    <citation type="journal article" date="2018" name="Evol. Lett.">
        <title>Horizontal gene cluster transfer increased hallucinogenic mushroom diversity.</title>
        <authorList>
            <person name="Reynolds H.T."/>
            <person name="Vijayakumar V."/>
            <person name="Gluck-Thaler E."/>
            <person name="Korotkin H.B."/>
            <person name="Matheny P.B."/>
            <person name="Slot J.C."/>
        </authorList>
    </citation>
    <scope>NUCLEOTIDE SEQUENCE [LARGE SCALE GENOMIC DNA]</scope>
    <source>
        <strain evidence="3 4">SRW20</strain>
    </source>
</reference>
<feature type="compositionally biased region" description="Low complexity" evidence="1">
    <location>
        <begin position="693"/>
        <end position="704"/>
    </location>
</feature>
<dbReference type="Pfam" id="PF17667">
    <property type="entry name" value="Pkinase_fungal"/>
    <property type="match status" value="1"/>
</dbReference>
<dbReference type="InterPro" id="IPR011009">
    <property type="entry name" value="Kinase-like_dom_sf"/>
</dbReference>
<dbReference type="Proteomes" id="UP000284706">
    <property type="component" value="Unassembled WGS sequence"/>
</dbReference>
<dbReference type="EMBL" id="NHYE01005271">
    <property type="protein sequence ID" value="PPQ75311.1"/>
    <property type="molecule type" value="Genomic_DNA"/>
</dbReference>
<dbReference type="OrthoDB" id="5592585at2759"/>
<proteinExistence type="predicted"/>
<dbReference type="Gene3D" id="1.10.510.10">
    <property type="entry name" value="Transferase(Phosphotransferase) domain 1"/>
    <property type="match status" value="1"/>
</dbReference>
<accession>A0A409W9Y8</accession>
<name>A0A409W9Y8_9AGAR</name>
<evidence type="ECO:0000259" key="2">
    <source>
        <dbReference type="PROSITE" id="PS50011"/>
    </source>
</evidence>
<feature type="domain" description="Protein kinase" evidence="2">
    <location>
        <begin position="284"/>
        <end position="613"/>
    </location>
</feature>
<dbReference type="InterPro" id="IPR040976">
    <property type="entry name" value="Pkinase_fungal"/>
</dbReference>
<evidence type="ECO:0000313" key="3">
    <source>
        <dbReference type="EMBL" id="PPQ75311.1"/>
    </source>
</evidence>
<sequence>MQEQMASELKGKWVGPMPVARFLDTFLPTEVDDYDLPLRKESYFNELETYADENQMYEPFIRLMHRLRFLNGFKFVNTSLDKDPNTLEGMKNEPDIGIYKANVEVTDVPTQYDKLEVIWDLKGRANGVDPFEDPPEGASEEELQGFCFEPDASRCLKCRGQLGIYARTWFARQHRSHGFIVWLADPYARLIRLDRDGGIVSAKFNYRTDSLSLLEFIYRICHVDDQTRGIDTTVRLVTDEKQIALVKSKLDQWKPGKPEAHPIYEFDLPDGDSPRKVFAWTPMSEPHSLVGRATRGYAAWDPISKKVIFIKDSWRPLVPGMEKETDILRTLNQKEVRNVPKLICGDDLQGQSTLTKDFVSEPWNLGALEEDLSKRSHMRFGEDFIGQHLRTFESSKQFLQAVFDAFIAHKDAYEKCSILHRDISAGNIMLKPGGGGILNDWDLARTLSDIGTGPRQATRSGTWQYMSAKLCMDTSKTSTLQDDLESFYWVILYLVLRYMRTDITESTLSDWMAKIFDSHHTIGEESVGGDMKYIIITGGARTPFAALNVFGNPPMTSFLAKVRLHFDKWYGYFKGLDDEALTRYVEEDIPLPEAKAKVLVNTNGLALRNHAALEADFRKALAKDTWPQDDKALDYLKHATSKRKLPFQPSSSKRAKTSRGSSLGEGSSSALYATRSSASATSGRHGASRRSGNRGSSQSHQRST</sequence>
<dbReference type="AlphaFoldDB" id="A0A409W9Y8"/>